<dbReference type="EMBL" id="JBHSHD010000006">
    <property type="protein sequence ID" value="MFC4819944.1"/>
    <property type="molecule type" value="Genomic_DNA"/>
</dbReference>
<dbReference type="Pfam" id="PF00881">
    <property type="entry name" value="Nitroreductase"/>
    <property type="match status" value="1"/>
</dbReference>
<dbReference type="CDD" id="cd02142">
    <property type="entry name" value="McbC_SagB-like_oxidoreductase"/>
    <property type="match status" value="1"/>
</dbReference>
<evidence type="ECO:0000259" key="1">
    <source>
        <dbReference type="Pfam" id="PF00881"/>
    </source>
</evidence>
<accession>A0ABV9QTK4</accession>
<dbReference type="RefSeq" id="WP_380019754.1">
    <property type="nucleotide sequence ID" value="NZ_JBHSHD010000006.1"/>
</dbReference>
<comment type="caution">
    <text evidence="2">The sequence shown here is derived from an EMBL/GenBank/DDBJ whole genome shotgun (WGS) entry which is preliminary data.</text>
</comment>
<dbReference type="InterPro" id="IPR052544">
    <property type="entry name" value="Bacteriocin_Proc_Enz"/>
</dbReference>
<sequence>MKSDEFTATKVRRCHIVATEPRERIAFDLERLGESESGLHIVLEWVARAPHLRVETTVSIEELRLIGELPSSEWADWEDLIAIHDEAVLRSLVEKRLLIVQGSSADEADQSSRDSHWHRTSAVAHYASRWQGIDIEQRDREFKEHAARKVLDYLGPPPVPVRERVEPAQRFRLPPAAPTPFDALLLKRVTCRNYDRSRELGLAEFSSVLFRTFGARAVVETAPGVRLLKKGVPSAGGLHPTEAYLLVQRVEGVAPGLYHYHPIDHALEPIRSLSAEEASELARRFVAAQAYFVDAHVMVIPTSRFRRNFWKYRNHAKAYRALTLDVGYLSHTIYLSATELGLAAFITAAINEVDIEQAFGLDPLEEGPLAVCGFGIRAAERKEVEFDPLHAVWLD</sequence>
<reference evidence="3" key="1">
    <citation type="journal article" date="2019" name="Int. J. Syst. Evol. Microbiol.">
        <title>The Global Catalogue of Microorganisms (GCM) 10K type strain sequencing project: providing services to taxonomists for standard genome sequencing and annotation.</title>
        <authorList>
            <consortium name="The Broad Institute Genomics Platform"/>
            <consortium name="The Broad Institute Genome Sequencing Center for Infectious Disease"/>
            <person name="Wu L."/>
            <person name="Ma J."/>
        </authorList>
    </citation>
    <scope>NUCLEOTIDE SEQUENCE [LARGE SCALE GENOMIC DNA]</scope>
    <source>
        <strain evidence="3">CCUG 30340</strain>
    </source>
</reference>
<protein>
    <submittedName>
        <fullName evidence="2">Peptide maturation dehydrogenase</fullName>
    </submittedName>
</protein>
<name>A0ABV9QTK4_9GAMM</name>
<dbReference type="InterPro" id="IPR029479">
    <property type="entry name" value="Nitroreductase"/>
</dbReference>
<dbReference type="InterPro" id="IPR000415">
    <property type="entry name" value="Nitroreductase-like"/>
</dbReference>
<dbReference type="PANTHER" id="PTHR43745">
    <property type="entry name" value="NITROREDUCTASE MJ1384-RELATED"/>
    <property type="match status" value="1"/>
</dbReference>
<keyword evidence="3" id="KW-1185">Reference proteome</keyword>
<proteinExistence type="predicted"/>
<dbReference type="SUPFAM" id="SSF55469">
    <property type="entry name" value="FMN-dependent nitroreductase-like"/>
    <property type="match status" value="1"/>
</dbReference>
<dbReference type="NCBIfam" id="TIGR03605">
    <property type="entry name" value="antibiot_sagB"/>
    <property type="match status" value="1"/>
</dbReference>
<organism evidence="2 3">
    <name type="scientific">Dokdonella ginsengisoli</name>
    <dbReference type="NCBI Taxonomy" id="363846"/>
    <lineage>
        <taxon>Bacteria</taxon>
        <taxon>Pseudomonadati</taxon>
        <taxon>Pseudomonadota</taxon>
        <taxon>Gammaproteobacteria</taxon>
        <taxon>Lysobacterales</taxon>
        <taxon>Rhodanobacteraceae</taxon>
        <taxon>Dokdonella</taxon>
    </lineage>
</organism>
<dbReference type="InterPro" id="IPR020051">
    <property type="entry name" value="SagB-type_dehydrogenase"/>
</dbReference>
<dbReference type="PANTHER" id="PTHR43745:SF2">
    <property type="entry name" value="NITROREDUCTASE MJ1384-RELATED"/>
    <property type="match status" value="1"/>
</dbReference>
<evidence type="ECO:0000313" key="2">
    <source>
        <dbReference type="EMBL" id="MFC4819944.1"/>
    </source>
</evidence>
<dbReference type="Proteomes" id="UP001595886">
    <property type="component" value="Unassembled WGS sequence"/>
</dbReference>
<dbReference type="Gene3D" id="3.40.109.10">
    <property type="entry name" value="NADH Oxidase"/>
    <property type="match status" value="1"/>
</dbReference>
<dbReference type="NCBIfam" id="TIGR04511">
    <property type="entry name" value="SagB_rel_DH_2"/>
    <property type="match status" value="1"/>
</dbReference>
<gene>
    <name evidence="2" type="ORF">ACFO6Q_06395</name>
</gene>
<feature type="domain" description="Nitroreductase" evidence="1">
    <location>
        <begin position="186"/>
        <end position="375"/>
    </location>
</feature>
<evidence type="ECO:0000313" key="3">
    <source>
        <dbReference type="Proteomes" id="UP001595886"/>
    </source>
</evidence>
<dbReference type="InterPro" id="IPR030965">
    <property type="entry name" value="SagB-rel_DH_2"/>
</dbReference>